<dbReference type="GO" id="GO:0006006">
    <property type="term" value="P:glucose metabolic process"/>
    <property type="evidence" value="ECO:0007669"/>
    <property type="project" value="UniProtKB-KW"/>
</dbReference>
<dbReference type="InterPro" id="IPR019405">
    <property type="entry name" value="Lactonase_7-beta_prop"/>
</dbReference>
<evidence type="ECO:0000256" key="2">
    <source>
        <dbReference type="ARBA" id="ARBA00022526"/>
    </source>
</evidence>
<evidence type="ECO:0000256" key="1">
    <source>
        <dbReference type="ARBA" id="ARBA00005564"/>
    </source>
</evidence>
<dbReference type="InterPro" id="IPR050282">
    <property type="entry name" value="Cycloisomerase_2"/>
</dbReference>
<dbReference type="AlphaFoldDB" id="A0A225DPI3"/>
<comment type="similarity">
    <text evidence="1">Belongs to the cycloisomerase 2 family.</text>
</comment>
<dbReference type="EMBL" id="NIDE01000014">
    <property type="protein sequence ID" value="OWK38077.1"/>
    <property type="molecule type" value="Genomic_DNA"/>
</dbReference>
<feature type="chain" id="PRO_5012850067" evidence="3">
    <location>
        <begin position="25"/>
        <end position="385"/>
    </location>
</feature>
<evidence type="ECO:0000256" key="3">
    <source>
        <dbReference type="SAM" id="SignalP"/>
    </source>
</evidence>
<proteinExistence type="inferred from homology"/>
<dbReference type="GO" id="GO:0017057">
    <property type="term" value="F:6-phosphogluconolactonase activity"/>
    <property type="evidence" value="ECO:0007669"/>
    <property type="project" value="TreeGrafter"/>
</dbReference>
<accession>A0A225DPI3</accession>
<dbReference type="OrthoDB" id="9790815at2"/>
<feature type="signal peptide" evidence="3">
    <location>
        <begin position="1"/>
        <end position="24"/>
    </location>
</feature>
<keyword evidence="3" id="KW-0732">Signal</keyword>
<dbReference type="InterPro" id="IPR011048">
    <property type="entry name" value="Haem_d1_sf"/>
</dbReference>
<dbReference type="SUPFAM" id="SSF51004">
    <property type="entry name" value="C-terminal (heme d1) domain of cytochrome cd1-nitrite reductase"/>
    <property type="match status" value="1"/>
</dbReference>
<dbReference type="Pfam" id="PF10282">
    <property type="entry name" value="Lactonase"/>
    <property type="match status" value="1"/>
</dbReference>
<evidence type="ECO:0000313" key="4">
    <source>
        <dbReference type="EMBL" id="OWK38077.1"/>
    </source>
</evidence>
<comment type="caution">
    <text evidence="4">The sequence shown here is derived from an EMBL/GenBank/DDBJ whole genome shotgun (WGS) entry which is preliminary data.</text>
</comment>
<dbReference type="RefSeq" id="WP_161967817.1">
    <property type="nucleotide sequence ID" value="NZ_NIDE01000014.1"/>
</dbReference>
<dbReference type="PANTHER" id="PTHR30344:SF1">
    <property type="entry name" value="6-PHOSPHOGLUCONOLACTONASE"/>
    <property type="match status" value="1"/>
</dbReference>
<dbReference type="InterPro" id="IPR015943">
    <property type="entry name" value="WD40/YVTN_repeat-like_dom_sf"/>
</dbReference>
<organism evidence="4 5">
    <name type="scientific">Fimbriiglobus ruber</name>
    <dbReference type="NCBI Taxonomy" id="1908690"/>
    <lineage>
        <taxon>Bacteria</taxon>
        <taxon>Pseudomonadati</taxon>
        <taxon>Planctomycetota</taxon>
        <taxon>Planctomycetia</taxon>
        <taxon>Gemmatales</taxon>
        <taxon>Gemmataceae</taxon>
        <taxon>Fimbriiglobus</taxon>
    </lineage>
</organism>
<reference evidence="5" key="1">
    <citation type="submission" date="2017-06" db="EMBL/GenBank/DDBJ databases">
        <title>Genome analysis of Fimbriiglobus ruber SP5, the first member of the order Planctomycetales with confirmed chitinolytic capability.</title>
        <authorList>
            <person name="Ravin N.V."/>
            <person name="Rakitin A.L."/>
            <person name="Ivanova A.A."/>
            <person name="Beletsky A.V."/>
            <person name="Kulichevskaya I.S."/>
            <person name="Mardanov A.V."/>
            <person name="Dedysh S.N."/>
        </authorList>
    </citation>
    <scope>NUCLEOTIDE SEQUENCE [LARGE SCALE GENOMIC DNA]</scope>
    <source>
        <strain evidence="5">SP5</strain>
    </source>
</reference>
<dbReference type="Proteomes" id="UP000214646">
    <property type="component" value="Unassembled WGS sequence"/>
</dbReference>
<keyword evidence="5" id="KW-1185">Reference proteome</keyword>
<protein>
    <submittedName>
        <fullName evidence="4">6-phosphogluconolactonase</fullName>
    </submittedName>
</protein>
<dbReference type="Gene3D" id="2.130.10.10">
    <property type="entry name" value="YVTN repeat-like/Quinoprotein amine dehydrogenase"/>
    <property type="match status" value="1"/>
</dbReference>
<dbReference type="GO" id="GO:0005829">
    <property type="term" value="C:cytosol"/>
    <property type="evidence" value="ECO:0007669"/>
    <property type="project" value="TreeGrafter"/>
</dbReference>
<sequence length="385" mass="39616">MIRLVARGLVAGLAVVALAGAAAAADPAPAAGKFWVFVGTYTGGPGKSKGIYRSEFDAKTGQLSAPEVAAEVESPSFVNIAPNGKNLYAIGETGGKDGGGVYAFTLDPATGKLTAQNALTSGGPGPCHIATDAAGEFAVVANYGGGSTAIFKLKPDGSLAARTAFVQHKKTAEGRQEAPHAHCGTFDNTGKFVLVCDLGLDKVLVYKLNRETGEIAPNEPPAIAVPLGAGPRHIQLTPANDLAFVCGELDSTVNVLKLDFAGGHFATTQSLSTLPGGKPVKGNSTAEIRIHPSGKFVYVSNRGHNSIAVFKNDGGTLTPVGHATEGIKVPRNFNIDPTGRWMLVANQDGHDVVVFEIDQESGLPKPTGTKIAVGSPVCVKFVAKP</sequence>
<gene>
    <name evidence="4" type="ORF">FRUB_07197</name>
</gene>
<keyword evidence="2" id="KW-0119">Carbohydrate metabolism</keyword>
<dbReference type="PANTHER" id="PTHR30344">
    <property type="entry name" value="6-PHOSPHOGLUCONOLACTONASE-RELATED"/>
    <property type="match status" value="1"/>
</dbReference>
<keyword evidence="2" id="KW-0313">Glucose metabolism</keyword>
<name>A0A225DPI3_9BACT</name>
<evidence type="ECO:0000313" key="5">
    <source>
        <dbReference type="Proteomes" id="UP000214646"/>
    </source>
</evidence>